<dbReference type="InterPro" id="IPR041891">
    <property type="entry name" value="Alpha_CA_prokaryot-like"/>
</dbReference>
<dbReference type="CDD" id="cd03124">
    <property type="entry name" value="alpha_CA_prokaryotic_like"/>
    <property type="match status" value="1"/>
</dbReference>
<keyword evidence="8 10" id="KW-0456">Lyase</keyword>
<dbReference type="InterPro" id="IPR001148">
    <property type="entry name" value="CA_dom"/>
</dbReference>
<proteinExistence type="inferred from homology"/>
<evidence type="ECO:0000313" key="13">
    <source>
        <dbReference type="Proteomes" id="UP000295181"/>
    </source>
</evidence>
<sequence>MLDYKNQAKWPNGFGSQQSPIEIKTAQTLKSKEPLDYHVVSDYQLHQEVDDGTTVRLTGEGAARIFNREYHFVQVHFHAPSEHVIDGKHYPLEIHLVHQNDIGQLVVVALLVSAGELDDEKLQQIMTTYENGKTEPVDLNISDWAPWYPVGFHYLGSLTTPPLTEGVEWLVLTNPEFTISDRQIDWFHQHFGDDNRDPQPLNDRQVELYK</sequence>
<evidence type="ECO:0000256" key="10">
    <source>
        <dbReference type="RuleBase" id="RU367011"/>
    </source>
</evidence>
<feature type="domain" description="Alpha-carbonic anhydrase" evidence="11">
    <location>
        <begin position="1"/>
        <end position="210"/>
    </location>
</feature>
<evidence type="ECO:0000256" key="2">
    <source>
        <dbReference type="ARBA" id="ARBA00002904"/>
    </source>
</evidence>
<dbReference type="Pfam" id="PF00194">
    <property type="entry name" value="Carb_anhydrase"/>
    <property type="match status" value="1"/>
</dbReference>
<dbReference type="PANTHER" id="PTHR18952">
    <property type="entry name" value="CARBONIC ANHYDRASE"/>
    <property type="match status" value="1"/>
</dbReference>
<dbReference type="PANTHER" id="PTHR18952:SF265">
    <property type="entry name" value="CARBONIC ANHYDRASE"/>
    <property type="match status" value="1"/>
</dbReference>
<gene>
    <name evidence="12" type="ORF">C5L32_001833</name>
</gene>
<evidence type="ECO:0000256" key="3">
    <source>
        <dbReference type="ARBA" id="ARBA00010718"/>
    </source>
</evidence>
<dbReference type="SUPFAM" id="SSF51069">
    <property type="entry name" value="Carbonic anhydrase"/>
    <property type="match status" value="1"/>
</dbReference>
<protein>
    <recommendedName>
        <fullName evidence="5 10">Carbonic anhydrase</fullName>
        <ecNumber evidence="4 10">4.2.1.1</ecNumber>
    </recommendedName>
</protein>
<dbReference type="InterPro" id="IPR036398">
    <property type="entry name" value="CA_dom_sf"/>
</dbReference>
<dbReference type="Proteomes" id="UP000295181">
    <property type="component" value="Unassembled WGS sequence"/>
</dbReference>
<evidence type="ECO:0000256" key="6">
    <source>
        <dbReference type="ARBA" id="ARBA00022723"/>
    </source>
</evidence>
<evidence type="ECO:0000313" key="12">
    <source>
        <dbReference type="EMBL" id="TDG81178.1"/>
    </source>
</evidence>
<dbReference type="SMART" id="SM01057">
    <property type="entry name" value="Carb_anhydrase"/>
    <property type="match status" value="1"/>
</dbReference>
<evidence type="ECO:0000256" key="1">
    <source>
        <dbReference type="ARBA" id="ARBA00001947"/>
    </source>
</evidence>
<dbReference type="Gene3D" id="3.10.200.10">
    <property type="entry name" value="Alpha carbonic anhydrase"/>
    <property type="match status" value="1"/>
</dbReference>
<comment type="cofactor">
    <cofactor evidence="1 10">
        <name>Zn(2+)</name>
        <dbReference type="ChEBI" id="CHEBI:29105"/>
    </cofactor>
</comment>
<dbReference type="PROSITE" id="PS51144">
    <property type="entry name" value="ALPHA_CA_2"/>
    <property type="match status" value="1"/>
</dbReference>
<dbReference type="AlphaFoldDB" id="A0A4R5NU50"/>
<keyword evidence="6 10" id="KW-0479">Metal-binding</keyword>
<evidence type="ECO:0000256" key="5">
    <source>
        <dbReference type="ARBA" id="ARBA00014628"/>
    </source>
</evidence>
<organism evidence="12 13">
    <name type="scientific">Lentilactobacillus buchneri DSM 20057</name>
    <dbReference type="NCBI Taxonomy" id="1423728"/>
    <lineage>
        <taxon>Bacteria</taxon>
        <taxon>Bacillati</taxon>
        <taxon>Bacillota</taxon>
        <taxon>Bacilli</taxon>
        <taxon>Lactobacillales</taxon>
        <taxon>Lactobacillaceae</taxon>
        <taxon>Lentilactobacillus</taxon>
    </lineage>
</organism>
<dbReference type="GO" id="GO:0008270">
    <property type="term" value="F:zinc ion binding"/>
    <property type="evidence" value="ECO:0007669"/>
    <property type="project" value="UniProtKB-UniRule"/>
</dbReference>
<accession>A0A4R5NU50</accession>
<comment type="caution">
    <text evidence="12">The sequence shown here is derived from an EMBL/GenBank/DDBJ whole genome shotgun (WGS) entry which is preliminary data.</text>
</comment>
<dbReference type="GeneID" id="72461596"/>
<dbReference type="EC" id="4.2.1.1" evidence="4 10"/>
<dbReference type="GO" id="GO:0004089">
    <property type="term" value="F:carbonate dehydratase activity"/>
    <property type="evidence" value="ECO:0007669"/>
    <property type="project" value="UniProtKB-UniRule"/>
</dbReference>
<dbReference type="EMBL" id="PUFP01000005">
    <property type="protein sequence ID" value="TDG81178.1"/>
    <property type="molecule type" value="Genomic_DNA"/>
</dbReference>
<evidence type="ECO:0000259" key="11">
    <source>
        <dbReference type="PROSITE" id="PS51144"/>
    </source>
</evidence>
<evidence type="ECO:0000256" key="7">
    <source>
        <dbReference type="ARBA" id="ARBA00022833"/>
    </source>
</evidence>
<comment type="similarity">
    <text evidence="3 10">Belongs to the alpha-carbonic anhydrase family.</text>
</comment>
<dbReference type="InterPro" id="IPR018338">
    <property type="entry name" value="Carbonic_anhydrase_a-class_CS"/>
</dbReference>
<dbReference type="PROSITE" id="PS00162">
    <property type="entry name" value="ALPHA_CA_1"/>
    <property type="match status" value="1"/>
</dbReference>
<dbReference type="InterPro" id="IPR023561">
    <property type="entry name" value="Carbonic_anhydrase_a-class"/>
</dbReference>
<evidence type="ECO:0000256" key="9">
    <source>
        <dbReference type="ARBA" id="ARBA00048348"/>
    </source>
</evidence>
<keyword evidence="7 10" id="KW-0862">Zinc</keyword>
<dbReference type="RefSeq" id="WP_013727391.1">
    <property type="nucleotide sequence ID" value="NZ_AZDM01000010.1"/>
</dbReference>
<reference evidence="12 13" key="1">
    <citation type="journal article" date="2019" name="Appl. Microbiol. Biotechnol.">
        <title>Uncovering carbohydrate metabolism through a genotype-phenotype association study of 56 lactic acid bacteria genomes.</title>
        <authorList>
            <person name="Buron-Moles G."/>
            <person name="Chailyan A."/>
            <person name="Dolejs I."/>
            <person name="Forster J."/>
            <person name="Miks M.H."/>
        </authorList>
    </citation>
    <scope>NUCLEOTIDE SEQUENCE [LARGE SCALE GENOMIC DNA]</scope>
    <source>
        <strain evidence="12 13">ATCC 4005</strain>
    </source>
</reference>
<evidence type="ECO:0000256" key="8">
    <source>
        <dbReference type="ARBA" id="ARBA00023239"/>
    </source>
</evidence>
<comment type="catalytic activity">
    <reaction evidence="9 10">
        <text>hydrogencarbonate + H(+) = CO2 + H2O</text>
        <dbReference type="Rhea" id="RHEA:10748"/>
        <dbReference type="ChEBI" id="CHEBI:15377"/>
        <dbReference type="ChEBI" id="CHEBI:15378"/>
        <dbReference type="ChEBI" id="CHEBI:16526"/>
        <dbReference type="ChEBI" id="CHEBI:17544"/>
        <dbReference type="EC" id="4.2.1.1"/>
    </reaction>
</comment>
<evidence type="ECO:0000256" key="4">
    <source>
        <dbReference type="ARBA" id="ARBA00012925"/>
    </source>
</evidence>
<comment type="function">
    <text evidence="2 10">Reversible hydration of carbon dioxide.</text>
</comment>
<name>A0A4R5NU50_LENBU</name>